<reference evidence="5" key="1">
    <citation type="submission" date="2016-05" db="EMBL/GenBank/DDBJ databases">
        <title>Comparative genomics of biotechnologically important yeasts.</title>
        <authorList>
            <consortium name="DOE Joint Genome Institute"/>
            <person name="Riley R."/>
            <person name="Haridas S."/>
            <person name="Wolfe K.H."/>
            <person name="Lopes M.R."/>
            <person name="Hittinger C.T."/>
            <person name="Goker M."/>
            <person name="Salamov A."/>
            <person name="Wisecaver J."/>
            <person name="Long T.M."/>
            <person name="Aerts A.L."/>
            <person name="Barry K."/>
            <person name="Choi C."/>
            <person name="Clum A."/>
            <person name="Coughlan A.Y."/>
            <person name="Deshpande S."/>
            <person name="Douglass A.P."/>
            <person name="Hanson S.J."/>
            <person name="Klenk H.-P."/>
            <person name="Labutti K."/>
            <person name="Lapidus A."/>
            <person name="Lindquist E."/>
            <person name="Lipzen A."/>
            <person name="Meier-Kolthoff J.P."/>
            <person name="Ohm R.A."/>
            <person name="Otillar R.P."/>
            <person name="Pangilinan J."/>
            <person name="Peng Y."/>
            <person name="Rokas A."/>
            <person name="Rosa C.A."/>
            <person name="Scheuner C."/>
            <person name="Sibirny A.A."/>
            <person name="Slot J.C."/>
            <person name="Stielow J.B."/>
            <person name="Sun H."/>
            <person name="Kurtzman C.P."/>
            <person name="Blackwell M."/>
            <person name="Grigoriev I.V."/>
            <person name="Jeffries T.W."/>
        </authorList>
    </citation>
    <scope>NUCLEOTIDE SEQUENCE [LARGE SCALE GENOMIC DNA]</scope>
    <source>
        <strain evidence="5">NRRL Y-2460</strain>
    </source>
</reference>
<feature type="compositionally biased region" description="Basic and acidic residues" evidence="3">
    <location>
        <begin position="23"/>
        <end position="34"/>
    </location>
</feature>
<evidence type="ECO:0000313" key="5">
    <source>
        <dbReference type="Proteomes" id="UP000094236"/>
    </source>
</evidence>
<dbReference type="SMART" id="SM01385">
    <property type="entry name" value="DSS1_SEM1"/>
    <property type="match status" value="1"/>
</dbReference>
<dbReference type="GO" id="GO:0005634">
    <property type="term" value="C:nucleus"/>
    <property type="evidence" value="ECO:0007669"/>
    <property type="project" value="UniProtKB-SubCell"/>
</dbReference>
<evidence type="ECO:0000313" key="4">
    <source>
        <dbReference type="EMBL" id="ODV96974.1"/>
    </source>
</evidence>
<proteinExistence type="inferred from homology"/>
<dbReference type="Proteomes" id="UP000094236">
    <property type="component" value="Unassembled WGS sequence"/>
</dbReference>
<organism evidence="4 5">
    <name type="scientific">Pachysolen tannophilus NRRL Y-2460</name>
    <dbReference type="NCBI Taxonomy" id="669874"/>
    <lineage>
        <taxon>Eukaryota</taxon>
        <taxon>Fungi</taxon>
        <taxon>Dikarya</taxon>
        <taxon>Ascomycota</taxon>
        <taxon>Saccharomycotina</taxon>
        <taxon>Pichiomycetes</taxon>
        <taxon>Pachysolenaceae</taxon>
        <taxon>Pachysolen</taxon>
    </lineage>
</organism>
<evidence type="ECO:0000256" key="2">
    <source>
        <dbReference type="RuleBase" id="RU369057"/>
    </source>
</evidence>
<dbReference type="PANTHER" id="PTHR16771:SF0">
    <property type="entry name" value="26S PROTEASOME COMPLEX SUBUNIT SEM1"/>
    <property type="match status" value="1"/>
</dbReference>
<dbReference type="GO" id="GO:0008541">
    <property type="term" value="C:proteasome regulatory particle, lid subcomplex"/>
    <property type="evidence" value="ECO:0007669"/>
    <property type="project" value="UniProtKB-UniRule"/>
</dbReference>
<dbReference type="EMBL" id="KV454012">
    <property type="protein sequence ID" value="ODV96974.1"/>
    <property type="molecule type" value="Genomic_DNA"/>
</dbReference>
<accession>A0A1E4TZ12</accession>
<dbReference type="GO" id="GO:0006406">
    <property type="term" value="P:mRNA export from nucleus"/>
    <property type="evidence" value="ECO:0007669"/>
    <property type="project" value="UniProtKB-UniRule"/>
</dbReference>
<dbReference type="GO" id="GO:0000724">
    <property type="term" value="P:double-strand break repair via homologous recombination"/>
    <property type="evidence" value="ECO:0007669"/>
    <property type="project" value="TreeGrafter"/>
</dbReference>
<protein>
    <recommendedName>
        <fullName evidence="2">26S proteasome complex subunit SEM1</fullName>
    </recommendedName>
</protein>
<dbReference type="InterPro" id="IPR007834">
    <property type="entry name" value="DSS1_SEM1"/>
</dbReference>
<sequence length="89" mass="10534">MSSNEDQSQQIQAQQQQQPSDAAKTDDTKVFKTLEEDDEFEDFPAEDWKDDQTIGAEKRDHLWDESWDDNDNDDDFTQRLKDELKKHAK</sequence>
<comment type="similarity">
    <text evidence="1 2">Belongs to the DSS1/SEM1 family.</text>
</comment>
<feature type="compositionally biased region" description="Low complexity" evidence="3">
    <location>
        <begin position="7"/>
        <end position="18"/>
    </location>
</feature>
<dbReference type="GO" id="GO:0043248">
    <property type="term" value="P:proteasome assembly"/>
    <property type="evidence" value="ECO:0007669"/>
    <property type="project" value="UniProtKB-UniRule"/>
</dbReference>
<dbReference type="CDD" id="cd13768">
    <property type="entry name" value="DSS1_Sem1"/>
    <property type="match status" value="1"/>
</dbReference>
<name>A0A1E4TZ12_PACTA</name>
<keyword evidence="5" id="KW-1185">Reference proteome</keyword>
<dbReference type="AlphaFoldDB" id="A0A1E4TZ12"/>
<comment type="function">
    <text evidence="2">Component of the 26S proteasome, a multiprotein complex involved in the ATP-dependent degradation of ubiquitinated proteins.</text>
</comment>
<dbReference type="Pfam" id="PF05160">
    <property type="entry name" value="DSS1_SEM1"/>
    <property type="match status" value="1"/>
</dbReference>
<evidence type="ECO:0000256" key="3">
    <source>
        <dbReference type="SAM" id="MobiDB-lite"/>
    </source>
</evidence>
<comment type="subcellular location">
    <subcellularLocation>
        <location evidence="2">Nucleus</location>
    </subcellularLocation>
</comment>
<dbReference type="STRING" id="669874.A0A1E4TZ12"/>
<dbReference type="PANTHER" id="PTHR16771">
    <property type="entry name" value="26 PROTEASOME COMPLEX SUBUNIT DSS1"/>
    <property type="match status" value="1"/>
</dbReference>
<gene>
    <name evidence="4" type="ORF">PACTADRAFT_15477</name>
</gene>
<keyword evidence="2" id="KW-0647">Proteasome</keyword>
<evidence type="ECO:0000256" key="1">
    <source>
        <dbReference type="ARBA" id="ARBA00034491"/>
    </source>
</evidence>
<feature type="region of interest" description="Disordered" evidence="3">
    <location>
        <begin position="1"/>
        <end position="54"/>
    </location>
</feature>
<keyword evidence="2" id="KW-0539">Nucleus</keyword>
<feature type="compositionally biased region" description="Acidic residues" evidence="3">
    <location>
        <begin position="35"/>
        <end position="45"/>
    </location>
</feature>